<dbReference type="PROSITE" id="PS00187">
    <property type="entry name" value="TPP_ENZYMES"/>
    <property type="match status" value="1"/>
</dbReference>
<evidence type="ECO:0000313" key="16">
    <source>
        <dbReference type="Proteomes" id="UP000178042"/>
    </source>
</evidence>
<evidence type="ECO:0000256" key="10">
    <source>
        <dbReference type="ARBA" id="ARBA00023304"/>
    </source>
</evidence>
<dbReference type="GO" id="GO:0050660">
    <property type="term" value="F:flavin adenine dinucleotide binding"/>
    <property type="evidence" value="ECO:0007669"/>
    <property type="project" value="InterPro"/>
</dbReference>
<dbReference type="EC" id="2.2.1.6" evidence="4 11"/>
<dbReference type="UniPathway" id="UPA00047">
    <property type="reaction ID" value="UER00055"/>
</dbReference>
<keyword evidence="6 11" id="KW-0808">Transferase</keyword>
<keyword evidence="7 11" id="KW-0479">Metal-binding</keyword>
<proteinExistence type="inferred from homology"/>
<comment type="pathway">
    <text evidence="1 11">Amino-acid biosynthesis; L-isoleucine biosynthesis; L-isoleucine from 2-oxobutanoate: step 1/4.</text>
</comment>
<dbReference type="NCBIfam" id="TIGR00118">
    <property type="entry name" value="acolac_lg"/>
    <property type="match status" value="1"/>
</dbReference>
<evidence type="ECO:0000259" key="12">
    <source>
        <dbReference type="Pfam" id="PF00205"/>
    </source>
</evidence>
<evidence type="ECO:0000256" key="3">
    <source>
        <dbReference type="ARBA" id="ARBA00007812"/>
    </source>
</evidence>
<dbReference type="Proteomes" id="UP000178042">
    <property type="component" value="Unassembled WGS sequence"/>
</dbReference>
<evidence type="ECO:0000256" key="1">
    <source>
        <dbReference type="ARBA" id="ARBA00004974"/>
    </source>
</evidence>
<comment type="caution">
    <text evidence="15">The sequence shown here is derived from an EMBL/GenBank/DDBJ whole genome shotgun (WGS) entry which is preliminary data.</text>
</comment>
<keyword evidence="9 11" id="KW-0786">Thiamine pyrophosphate</keyword>
<keyword evidence="10 11" id="KW-0100">Branched-chain amino acid biosynthesis</keyword>
<dbReference type="CDD" id="cd07035">
    <property type="entry name" value="TPP_PYR_POX_like"/>
    <property type="match status" value="1"/>
</dbReference>
<evidence type="ECO:0000259" key="14">
    <source>
        <dbReference type="Pfam" id="PF02776"/>
    </source>
</evidence>
<dbReference type="EMBL" id="MFLD01000024">
    <property type="protein sequence ID" value="OGG59588.1"/>
    <property type="molecule type" value="Genomic_DNA"/>
</dbReference>
<dbReference type="GO" id="GO:0000287">
    <property type="term" value="F:magnesium ion binding"/>
    <property type="evidence" value="ECO:0007669"/>
    <property type="project" value="UniProtKB-UniRule"/>
</dbReference>
<evidence type="ECO:0000256" key="7">
    <source>
        <dbReference type="ARBA" id="ARBA00022723"/>
    </source>
</evidence>
<gene>
    <name evidence="15" type="ORF">A3C86_03935</name>
</gene>
<dbReference type="GO" id="GO:0003984">
    <property type="term" value="F:acetolactate synthase activity"/>
    <property type="evidence" value="ECO:0007669"/>
    <property type="project" value="UniProtKB-EC"/>
</dbReference>
<keyword evidence="5 11" id="KW-0028">Amino-acid biosynthesis</keyword>
<comment type="pathway">
    <text evidence="2 11">Amino-acid biosynthesis; L-valine biosynthesis; L-valine from pyruvate: step 1/4.</text>
</comment>
<evidence type="ECO:0000256" key="4">
    <source>
        <dbReference type="ARBA" id="ARBA00013145"/>
    </source>
</evidence>
<dbReference type="GO" id="GO:0030976">
    <property type="term" value="F:thiamine pyrophosphate binding"/>
    <property type="evidence" value="ECO:0007669"/>
    <property type="project" value="UniProtKB-UniRule"/>
</dbReference>
<dbReference type="Gene3D" id="3.40.50.1220">
    <property type="entry name" value="TPP-binding domain"/>
    <property type="match status" value="1"/>
</dbReference>
<dbReference type="CDD" id="cd02015">
    <property type="entry name" value="TPP_AHAS"/>
    <property type="match status" value="1"/>
</dbReference>
<dbReference type="GO" id="GO:0005948">
    <property type="term" value="C:acetolactate synthase complex"/>
    <property type="evidence" value="ECO:0007669"/>
    <property type="project" value="TreeGrafter"/>
</dbReference>
<name>A0A1F6DDT9_9BACT</name>
<evidence type="ECO:0000256" key="2">
    <source>
        <dbReference type="ARBA" id="ARBA00005025"/>
    </source>
</evidence>
<dbReference type="Pfam" id="PF02775">
    <property type="entry name" value="TPP_enzyme_C"/>
    <property type="match status" value="1"/>
</dbReference>
<evidence type="ECO:0000256" key="5">
    <source>
        <dbReference type="ARBA" id="ARBA00022605"/>
    </source>
</evidence>
<dbReference type="GO" id="GO:0009099">
    <property type="term" value="P:L-valine biosynthetic process"/>
    <property type="evidence" value="ECO:0007669"/>
    <property type="project" value="UniProtKB-UniPathway"/>
</dbReference>
<comment type="catalytic activity">
    <reaction evidence="11">
        <text>2 pyruvate + H(+) = (2S)-2-acetolactate + CO2</text>
        <dbReference type="Rhea" id="RHEA:25249"/>
        <dbReference type="ChEBI" id="CHEBI:15361"/>
        <dbReference type="ChEBI" id="CHEBI:15378"/>
        <dbReference type="ChEBI" id="CHEBI:16526"/>
        <dbReference type="ChEBI" id="CHEBI:58476"/>
        <dbReference type="EC" id="2.2.1.6"/>
    </reaction>
</comment>
<comment type="cofactor">
    <cofactor evidence="11">
        <name>thiamine diphosphate</name>
        <dbReference type="ChEBI" id="CHEBI:58937"/>
    </cofactor>
    <text evidence="11">Binds 1 thiamine pyrophosphate per subunit.</text>
</comment>
<sequence length="561" mass="61361">MEKISGAQALMKSLLREGVDTIFGYPGGAIMPVYDALYDYKDSIRHVLVRHEQGAAHAAEGYSRLSGKPGVCMVTSGPGATNLVTGIADAMCDSIPIVCITGQVAETALGTDAFQEAPIIGIVTPVTKWCYQITNAAEIPHIVAKAFHIASSGRKGPVLIDITKNAQFELCEYDDSVHTVTLKSRHDPYYQKKLEKAASLLNGAKRPYVLFGHGISAAKAENELVQFVEKGGFPAASTLLGLSSMPKSNPLNMGMLGMHGNYGPNKLTNKADVILAIGMRFDDRVTGKISAYAPQAKIIHVDIDYAELEKVIPADIAIHADAKEFLARITPLVKHKDHGDWIGKFRAFDREEKKVVVDAELYPKSGEISMAEVIRILSEKTKGKSVIVADVGQHQMVSARYYGFENPDSFITSGGLGTMGFALPASIGAKLAGPKREVIAIIGDGSFQMTLQELGTIMQEKLSIKIIILNNRHLGMVRQWQEMFFEERYSFVHMENPNFNKIADGYSISNELVQERKDLAPALDRMLKAKGSYLLDIMVKKDENVFPMIPSGASVDEIRLK</sequence>
<keyword evidence="8 11" id="KW-0460">Magnesium</keyword>
<dbReference type="AlphaFoldDB" id="A0A1F6DDT9"/>
<dbReference type="InterPro" id="IPR011766">
    <property type="entry name" value="TPP_enzyme_TPP-bd"/>
</dbReference>
<dbReference type="Pfam" id="PF02776">
    <property type="entry name" value="TPP_enzyme_N"/>
    <property type="match status" value="1"/>
</dbReference>
<reference evidence="15 16" key="1">
    <citation type="journal article" date="2016" name="Nat. Commun.">
        <title>Thousands of microbial genomes shed light on interconnected biogeochemical processes in an aquifer system.</title>
        <authorList>
            <person name="Anantharaman K."/>
            <person name="Brown C.T."/>
            <person name="Hug L.A."/>
            <person name="Sharon I."/>
            <person name="Castelle C.J."/>
            <person name="Probst A.J."/>
            <person name="Thomas B.C."/>
            <person name="Singh A."/>
            <person name="Wilkins M.J."/>
            <person name="Karaoz U."/>
            <person name="Brodie E.L."/>
            <person name="Williams K.H."/>
            <person name="Hubbard S.S."/>
            <person name="Banfield J.F."/>
        </authorList>
    </citation>
    <scope>NUCLEOTIDE SEQUENCE [LARGE SCALE GENOMIC DNA]</scope>
</reference>
<comment type="cofactor">
    <cofactor evidence="11">
        <name>Mg(2+)</name>
        <dbReference type="ChEBI" id="CHEBI:18420"/>
    </cofactor>
    <text evidence="11">Binds 1 Mg(2+) ion per subunit.</text>
</comment>
<dbReference type="FunFam" id="3.40.50.1220:FF:000008">
    <property type="entry name" value="Acetolactate synthase"/>
    <property type="match status" value="1"/>
</dbReference>
<dbReference type="PANTHER" id="PTHR18968:SF13">
    <property type="entry name" value="ACETOLACTATE SYNTHASE CATALYTIC SUBUNIT, MITOCHONDRIAL"/>
    <property type="match status" value="1"/>
</dbReference>
<dbReference type="InterPro" id="IPR012846">
    <property type="entry name" value="Acetolactate_synth_lsu"/>
</dbReference>
<evidence type="ECO:0000256" key="11">
    <source>
        <dbReference type="RuleBase" id="RU003591"/>
    </source>
</evidence>
<dbReference type="Pfam" id="PF00205">
    <property type="entry name" value="TPP_enzyme_M"/>
    <property type="match status" value="1"/>
</dbReference>
<comment type="similarity">
    <text evidence="3 11">Belongs to the TPP enzyme family.</text>
</comment>
<feature type="domain" description="Thiamine pyrophosphate enzyme N-terminal TPP-binding" evidence="14">
    <location>
        <begin position="5"/>
        <end position="116"/>
    </location>
</feature>
<feature type="domain" description="Thiamine pyrophosphate enzyme TPP-binding" evidence="13">
    <location>
        <begin position="390"/>
        <end position="537"/>
    </location>
</feature>
<dbReference type="InterPro" id="IPR012001">
    <property type="entry name" value="Thiamin_PyroP_enz_TPP-bd_dom"/>
</dbReference>
<dbReference type="PANTHER" id="PTHR18968">
    <property type="entry name" value="THIAMINE PYROPHOSPHATE ENZYMES"/>
    <property type="match status" value="1"/>
</dbReference>
<dbReference type="Gene3D" id="3.40.50.970">
    <property type="match status" value="2"/>
</dbReference>
<dbReference type="InterPro" id="IPR045229">
    <property type="entry name" value="TPP_enz"/>
</dbReference>
<dbReference type="InterPro" id="IPR029061">
    <property type="entry name" value="THDP-binding"/>
</dbReference>
<protein>
    <recommendedName>
        <fullName evidence="4 11">Acetolactate synthase</fullName>
        <ecNumber evidence="4 11">2.2.1.6</ecNumber>
    </recommendedName>
</protein>
<evidence type="ECO:0000256" key="6">
    <source>
        <dbReference type="ARBA" id="ARBA00022679"/>
    </source>
</evidence>
<feature type="domain" description="Thiamine pyrophosphate enzyme central" evidence="12">
    <location>
        <begin position="194"/>
        <end position="328"/>
    </location>
</feature>
<evidence type="ECO:0000256" key="8">
    <source>
        <dbReference type="ARBA" id="ARBA00022842"/>
    </source>
</evidence>
<evidence type="ECO:0000259" key="13">
    <source>
        <dbReference type="Pfam" id="PF02775"/>
    </source>
</evidence>
<dbReference type="FunFam" id="3.40.50.970:FF:000007">
    <property type="entry name" value="Acetolactate synthase"/>
    <property type="match status" value="1"/>
</dbReference>
<dbReference type="SUPFAM" id="SSF52467">
    <property type="entry name" value="DHS-like NAD/FAD-binding domain"/>
    <property type="match status" value="1"/>
</dbReference>
<evidence type="ECO:0000313" key="15">
    <source>
        <dbReference type="EMBL" id="OGG59588.1"/>
    </source>
</evidence>
<dbReference type="InterPro" id="IPR039368">
    <property type="entry name" value="AHAS_TPP"/>
</dbReference>
<dbReference type="InterPro" id="IPR012000">
    <property type="entry name" value="Thiamin_PyroP_enz_cen_dom"/>
</dbReference>
<organism evidence="15 16">
    <name type="scientific">Candidatus Kaiserbacteria bacterium RIFCSPHIGHO2_02_FULL_49_16</name>
    <dbReference type="NCBI Taxonomy" id="1798490"/>
    <lineage>
        <taxon>Bacteria</taxon>
        <taxon>Candidatus Kaiseribacteriota</taxon>
    </lineage>
</organism>
<dbReference type="InterPro" id="IPR029035">
    <property type="entry name" value="DHS-like_NAD/FAD-binding_dom"/>
</dbReference>
<dbReference type="GO" id="GO:0009097">
    <property type="term" value="P:isoleucine biosynthetic process"/>
    <property type="evidence" value="ECO:0007669"/>
    <property type="project" value="UniProtKB-UniPathway"/>
</dbReference>
<accession>A0A1F6DDT9</accession>
<dbReference type="SUPFAM" id="SSF52518">
    <property type="entry name" value="Thiamin diphosphate-binding fold (THDP-binding)"/>
    <property type="match status" value="2"/>
</dbReference>
<dbReference type="InterPro" id="IPR000399">
    <property type="entry name" value="TPP-bd_CS"/>
</dbReference>
<dbReference type="UniPathway" id="UPA00049">
    <property type="reaction ID" value="UER00059"/>
</dbReference>
<evidence type="ECO:0000256" key="9">
    <source>
        <dbReference type="ARBA" id="ARBA00023052"/>
    </source>
</evidence>